<organism evidence="1 2">
    <name type="scientific">Pseudomonas fluorescens</name>
    <dbReference type="NCBI Taxonomy" id="294"/>
    <lineage>
        <taxon>Bacteria</taxon>
        <taxon>Pseudomonadati</taxon>
        <taxon>Pseudomonadota</taxon>
        <taxon>Gammaproteobacteria</taxon>
        <taxon>Pseudomonadales</taxon>
        <taxon>Pseudomonadaceae</taxon>
        <taxon>Pseudomonas</taxon>
    </lineage>
</organism>
<evidence type="ECO:0000313" key="2">
    <source>
        <dbReference type="Proteomes" id="UP000327111"/>
    </source>
</evidence>
<dbReference type="EMBL" id="CABVIF010000002">
    <property type="protein sequence ID" value="VVO77563.1"/>
    <property type="molecule type" value="Genomic_DNA"/>
</dbReference>
<protein>
    <submittedName>
        <fullName evidence="1">Uncharacterized protein</fullName>
    </submittedName>
</protein>
<dbReference type="AlphaFoldDB" id="A0A5E7J2L9"/>
<reference evidence="1 2" key="1">
    <citation type="submission" date="2019-09" db="EMBL/GenBank/DDBJ databases">
        <authorList>
            <person name="Chandra G."/>
            <person name="Truman W A."/>
        </authorList>
    </citation>
    <scope>NUCLEOTIDE SEQUENCE [LARGE SCALE GENOMIC DNA]</scope>
    <source>
        <strain evidence="1">PS854</strain>
    </source>
</reference>
<evidence type="ECO:0000313" key="1">
    <source>
        <dbReference type="EMBL" id="VVO77563.1"/>
    </source>
</evidence>
<gene>
    <name evidence="1" type="ORF">PS854_01628</name>
</gene>
<dbReference type="Proteomes" id="UP000327111">
    <property type="component" value="Unassembled WGS sequence"/>
</dbReference>
<accession>A0A5E7J2L9</accession>
<sequence length="29" mass="3294">MFEQTLIVIGQSLLSVKRSQSKNTPLIDF</sequence>
<name>A0A5E7J2L9_PSEFL</name>
<proteinExistence type="predicted"/>